<name>A0ABS5R3V1_9LACO</name>
<feature type="binding site" evidence="8 9">
    <location>
        <position position="79"/>
    </location>
    <ligand>
        <name>S-adenosyl-L-methionine</name>
        <dbReference type="ChEBI" id="CHEBI:59789"/>
    </ligand>
</feature>
<accession>A0ABS5R3V1</accession>
<evidence type="ECO:0000256" key="6">
    <source>
        <dbReference type="ARBA" id="ARBA00022884"/>
    </source>
</evidence>
<feature type="domain" description="Ribosomal RNA adenine methylase transferase N-terminal" evidence="10">
    <location>
        <begin position="38"/>
        <end position="214"/>
    </location>
</feature>
<keyword evidence="4 8" id="KW-0808">Transferase</keyword>
<protein>
    <recommendedName>
        <fullName evidence="8">Ribosomal RNA small subunit methyltransferase A</fullName>
        <ecNumber evidence="8">2.1.1.182</ecNumber>
    </recommendedName>
    <alternativeName>
        <fullName evidence="8">16S rRNA (adenine(1518)-N(6)/adenine(1519)-N(6))-dimethyltransferase</fullName>
    </alternativeName>
    <alternativeName>
        <fullName evidence="8">16S rRNA dimethyladenosine transferase</fullName>
    </alternativeName>
    <alternativeName>
        <fullName evidence="8">16S rRNA dimethylase</fullName>
    </alternativeName>
    <alternativeName>
        <fullName evidence="8">S-adenosylmethionine-6-N', N'-adenosyl(rRNA) dimethyltransferase</fullName>
    </alternativeName>
</protein>
<dbReference type="PROSITE" id="PS01131">
    <property type="entry name" value="RRNA_A_DIMETH"/>
    <property type="match status" value="1"/>
</dbReference>
<dbReference type="HAMAP" id="MF_00607">
    <property type="entry name" value="16SrRNA_methyltr_A"/>
    <property type="match status" value="1"/>
</dbReference>
<feature type="binding site" evidence="8 9">
    <location>
        <position position="33"/>
    </location>
    <ligand>
        <name>S-adenosyl-L-methionine</name>
        <dbReference type="ChEBI" id="CHEBI:59789"/>
    </ligand>
</feature>
<dbReference type="PROSITE" id="PS51689">
    <property type="entry name" value="SAM_RNA_A_N6_MT"/>
    <property type="match status" value="1"/>
</dbReference>
<dbReference type="PANTHER" id="PTHR11727">
    <property type="entry name" value="DIMETHYLADENOSINE TRANSFERASE"/>
    <property type="match status" value="1"/>
</dbReference>
<organism evidence="11 12">
    <name type="scientific">Fructobacillus broussonetiae</name>
    <dbReference type="NCBI Taxonomy" id="2713173"/>
    <lineage>
        <taxon>Bacteria</taxon>
        <taxon>Bacillati</taxon>
        <taxon>Bacillota</taxon>
        <taxon>Bacilli</taxon>
        <taxon>Lactobacillales</taxon>
        <taxon>Lactobacillaceae</taxon>
        <taxon>Fructobacillus</taxon>
    </lineage>
</organism>
<evidence type="ECO:0000256" key="2">
    <source>
        <dbReference type="ARBA" id="ARBA00022552"/>
    </source>
</evidence>
<dbReference type="InterPro" id="IPR020596">
    <property type="entry name" value="rRNA_Ade_Mease_Trfase_CS"/>
</dbReference>
<dbReference type="EMBL" id="JAAMFK010000004">
    <property type="protein sequence ID" value="MBS9338832.1"/>
    <property type="molecule type" value="Genomic_DNA"/>
</dbReference>
<dbReference type="NCBIfam" id="TIGR00755">
    <property type="entry name" value="ksgA"/>
    <property type="match status" value="1"/>
</dbReference>
<reference evidence="11 12" key="1">
    <citation type="submission" date="2020-02" db="EMBL/GenBank/DDBJ databases">
        <title>Fructobacillus sp. isolated from paper mulberry of Taiwan.</title>
        <authorList>
            <person name="Lin S.-T."/>
        </authorList>
    </citation>
    <scope>NUCLEOTIDE SEQUENCE [LARGE SCALE GENOMIC DNA]</scope>
    <source>
        <strain evidence="11 12">M2-14</strain>
    </source>
</reference>
<comment type="subcellular location">
    <subcellularLocation>
        <location evidence="8">Cytoplasm</location>
    </subcellularLocation>
</comment>
<dbReference type="RefSeq" id="WP_213809113.1">
    <property type="nucleotide sequence ID" value="NZ_JAAMFK010000004.1"/>
</dbReference>
<feature type="binding site" evidence="8 9">
    <location>
        <position position="104"/>
    </location>
    <ligand>
        <name>S-adenosyl-L-methionine</name>
        <dbReference type="ChEBI" id="CHEBI:59789"/>
    </ligand>
</feature>
<feature type="binding site" evidence="8 9">
    <location>
        <position position="31"/>
    </location>
    <ligand>
        <name>S-adenosyl-L-methionine</name>
        <dbReference type="ChEBI" id="CHEBI:59789"/>
    </ligand>
</feature>
<feature type="binding site" evidence="8 9">
    <location>
        <position position="129"/>
    </location>
    <ligand>
        <name>S-adenosyl-L-methionine</name>
        <dbReference type="ChEBI" id="CHEBI:59789"/>
    </ligand>
</feature>
<dbReference type="EC" id="2.1.1.182" evidence="8"/>
<evidence type="ECO:0000256" key="8">
    <source>
        <dbReference type="HAMAP-Rule" id="MF_00607"/>
    </source>
</evidence>
<dbReference type="InterPro" id="IPR001737">
    <property type="entry name" value="KsgA/Erm"/>
</dbReference>
<dbReference type="Pfam" id="PF00398">
    <property type="entry name" value="RrnaAD"/>
    <property type="match status" value="1"/>
</dbReference>
<evidence type="ECO:0000256" key="9">
    <source>
        <dbReference type="PROSITE-ProRule" id="PRU01026"/>
    </source>
</evidence>
<dbReference type="InterPro" id="IPR023165">
    <property type="entry name" value="rRNA_Ade_diMease-like_C"/>
</dbReference>
<gene>
    <name evidence="8 11" type="primary">rsmA</name>
    <name evidence="8" type="synonym">ksgA</name>
    <name evidence="11" type="ORF">G6R29_04235</name>
</gene>
<comment type="catalytic activity">
    <reaction evidence="8">
        <text>adenosine(1518)/adenosine(1519) in 16S rRNA + 4 S-adenosyl-L-methionine = N(6)-dimethyladenosine(1518)/N(6)-dimethyladenosine(1519) in 16S rRNA + 4 S-adenosyl-L-homocysteine + 4 H(+)</text>
        <dbReference type="Rhea" id="RHEA:19609"/>
        <dbReference type="Rhea" id="RHEA-COMP:10232"/>
        <dbReference type="Rhea" id="RHEA-COMP:10233"/>
        <dbReference type="ChEBI" id="CHEBI:15378"/>
        <dbReference type="ChEBI" id="CHEBI:57856"/>
        <dbReference type="ChEBI" id="CHEBI:59789"/>
        <dbReference type="ChEBI" id="CHEBI:74411"/>
        <dbReference type="ChEBI" id="CHEBI:74493"/>
        <dbReference type="EC" id="2.1.1.182"/>
    </reaction>
</comment>
<evidence type="ECO:0000256" key="1">
    <source>
        <dbReference type="ARBA" id="ARBA00022490"/>
    </source>
</evidence>
<dbReference type="CDD" id="cd02440">
    <property type="entry name" value="AdoMet_MTases"/>
    <property type="match status" value="1"/>
</dbReference>
<comment type="function">
    <text evidence="8">Specifically dimethylates two adjacent adenosines (A1518 and A1519) in the loop of a conserved hairpin near the 3'-end of 16S rRNA in the 30S particle. May play a critical role in biogenesis of 30S subunits.</text>
</comment>
<sequence>MAKTIDIASPARTQAILNQYGLRAKKKFGQNFLTDGNILSGIVDAANLTKEDHVVEIGPGIGGLTEYLARAAKDVLAFEIDSDMVKVLSETLAPYDNVEVREQDVLEADLKTVFAETFGEGEPVKVVANLPYYITTPILLALLQAGFNWQQLVVMMQKEVADRLAAKPGTKEYGVLTVMLDYYAQVETALKVPAAAFNPAPNVDSAVVSLTPKPAERPVEKPAKLFSLVKSCFAHRRKSLWNNLTQRFGKEEETKDKLHAALDEAGIDQGIRAERLTLGEFTDLFLALQKHGVYDI</sequence>
<evidence type="ECO:0000256" key="5">
    <source>
        <dbReference type="ARBA" id="ARBA00022691"/>
    </source>
</evidence>
<evidence type="ECO:0000256" key="7">
    <source>
        <dbReference type="ARBA" id="ARBA00049167"/>
    </source>
</evidence>
<dbReference type="Gene3D" id="3.40.50.150">
    <property type="entry name" value="Vaccinia Virus protein VP39"/>
    <property type="match status" value="1"/>
</dbReference>
<comment type="catalytic activity">
    <reaction evidence="7">
        <text>adenosine(2085) in 23S rRNA + 2 S-adenosyl-L-methionine = N(6)-dimethyladenosine(2085) in 23S rRNA + 2 S-adenosyl-L-homocysteine + 2 H(+)</text>
        <dbReference type="Rhea" id="RHEA:42784"/>
        <dbReference type="Rhea" id="RHEA-COMP:10237"/>
        <dbReference type="Rhea" id="RHEA-COMP:10238"/>
        <dbReference type="ChEBI" id="CHEBI:15378"/>
        <dbReference type="ChEBI" id="CHEBI:57856"/>
        <dbReference type="ChEBI" id="CHEBI:59789"/>
        <dbReference type="ChEBI" id="CHEBI:74411"/>
        <dbReference type="ChEBI" id="CHEBI:74493"/>
        <dbReference type="EC" id="2.1.1.184"/>
    </reaction>
</comment>
<comment type="similarity">
    <text evidence="8">Belongs to the class I-like SAM-binding methyltransferase superfamily. rRNA adenine N(6)-methyltransferase family. RsmA subfamily.</text>
</comment>
<evidence type="ECO:0000259" key="10">
    <source>
        <dbReference type="SMART" id="SM00650"/>
    </source>
</evidence>
<dbReference type="PANTHER" id="PTHR11727:SF7">
    <property type="entry name" value="DIMETHYLADENOSINE TRANSFERASE-RELATED"/>
    <property type="match status" value="1"/>
</dbReference>
<comment type="caution">
    <text evidence="11">The sequence shown here is derived from an EMBL/GenBank/DDBJ whole genome shotgun (WGS) entry which is preliminary data.</text>
</comment>
<proteinExistence type="inferred from homology"/>
<evidence type="ECO:0000313" key="11">
    <source>
        <dbReference type="EMBL" id="MBS9338832.1"/>
    </source>
</evidence>
<dbReference type="GO" id="GO:0052908">
    <property type="term" value="F:16S rRNA (adenine(1518)-N(6)/adenine(1519)-N(6))-dimethyltransferase activity"/>
    <property type="evidence" value="ECO:0007669"/>
    <property type="project" value="UniProtKB-EC"/>
</dbReference>
<evidence type="ECO:0000313" key="12">
    <source>
        <dbReference type="Proteomes" id="UP001519504"/>
    </source>
</evidence>
<dbReference type="SMART" id="SM00650">
    <property type="entry name" value="rADc"/>
    <property type="match status" value="1"/>
</dbReference>
<dbReference type="Proteomes" id="UP001519504">
    <property type="component" value="Unassembled WGS sequence"/>
</dbReference>
<dbReference type="Gene3D" id="1.10.8.100">
    <property type="entry name" value="Ribosomal RNA adenine dimethylase-like, domain 2"/>
    <property type="match status" value="1"/>
</dbReference>
<evidence type="ECO:0000256" key="4">
    <source>
        <dbReference type="ARBA" id="ARBA00022679"/>
    </source>
</evidence>
<keyword evidence="2 8" id="KW-0698">rRNA processing</keyword>
<dbReference type="SUPFAM" id="SSF53335">
    <property type="entry name" value="S-adenosyl-L-methionine-dependent methyltransferases"/>
    <property type="match status" value="1"/>
</dbReference>
<keyword evidence="6 8" id="KW-0694">RNA-binding</keyword>
<keyword evidence="1 8" id="KW-0963">Cytoplasm</keyword>
<evidence type="ECO:0000256" key="3">
    <source>
        <dbReference type="ARBA" id="ARBA00022603"/>
    </source>
</evidence>
<keyword evidence="3 8" id="KW-0489">Methyltransferase</keyword>
<dbReference type="InterPro" id="IPR020598">
    <property type="entry name" value="rRNA_Ade_methylase_Trfase_N"/>
</dbReference>
<keyword evidence="5 8" id="KW-0949">S-adenosyl-L-methionine</keyword>
<dbReference type="InterPro" id="IPR011530">
    <property type="entry name" value="rRNA_adenine_dimethylase"/>
</dbReference>
<dbReference type="InterPro" id="IPR029063">
    <property type="entry name" value="SAM-dependent_MTases_sf"/>
</dbReference>
<feature type="binding site" evidence="8 9">
    <location>
        <position position="58"/>
    </location>
    <ligand>
        <name>S-adenosyl-L-methionine</name>
        <dbReference type="ChEBI" id="CHEBI:59789"/>
    </ligand>
</feature>
<keyword evidence="12" id="KW-1185">Reference proteome</keyword>